<evidence type="ECO:0000313" key="2">
    <source>
        <dbReference type="EMBL" id="KDN54850.1"/>
    </source>
</evidence>
<dbReference type="Proteomes" id="UP000027064">
    <property type="component" value="Unassembled WGS sequence"/>
</dbReference>
<reference evidence="2 3" key="1">
    <citation type="submission" date="2014-05" db="EMBL/GenBank/DDBJ databases">
        <title>Genome Sequence of Flavobacterium sp. EM1321.</title>
        <authorList>
            <person name="Shin S.-K."/>
            <person name="Yi H."/>
        </authorList>
    </citation>
    <scope>NUCLEOTIDE SEQUENCE [LARGE SCALE GENOMIC DNA]</scope>
    <source>
        <strain evidence="2 3">EM1321</strain>
    </source>
</reference>
<keyword evidence="1" id="KW-0732">Signal</keyword>
<dbReference type="AlphaFoldDB" id="A0A066WW51"/>
<accession>A0A066WW51</accession>
<organism evidence="2 3">
    <name type="scientific">Flavobacterium seoulense</name>
    <dbReference type="NCBI Taxonomy" id="1492738"/>
    <lineage>
        <taxon>Bacteria</taxon>
        <taxon>Pseudomonadati</taxon>
        <taxon>Bacteroidota</taxon>
        <taxon>Flavobacteriia</taxon>
        <taxon>Flavobacteriales</taxon>
        <taxon>Flavobacteriaceae</taxon>
        <taxon>Flavobacterium</taxon>
    </lineage>
</organism>
<dbReference type="STRING" id="1492738.FEM21_21010"/>
<dbReference type="Pfam" id="PF14298">
    <property type="entry name" value="DUF4374"/>
    <property type="match status" value="2"/>
</dbReference>
<dbReference type="PATRIC" id="fig|1492738.3.peg.2089"/>
<protein>
    <recommendedName>
        <fullName evidence="4">DUF4374 domain-containing protein</fullName>
    </recommendedName>
</protein>
<dbReference type="PROSITE" id="PS51257">
    <property type="entry name" value="PROKAR_LIPOPROTEIN"/>
    <property type="match status" value="1"/>
</dbReference>
<comment type="caution">
    <text evidence="2">The sequence shown here is derived from an EMBL/GenBank/DDBJ whole genome shotgun (WGS) entry which is preliminary data.</text>
</comment>
<proteinExistence type="predicted"/>
<dbReference type="InterPro" id="IPR025401">
    <property type="entry name" value="DUF4374"/>
</dbReference>
<gene>
    <name evidence="2" type="ORF">FEM21_21010</name>
</gene>
<dbReference type="eggNOG" id="COG4166">
    <property type="taxonomic scope" value="Bacteria"/>
</dbReference>
<dbReference type="RefSeq" id="WP_035660212.1">
    <property type="nucleotide sequence ID" value="NZ_JNCA01000018.1"/>
</dbReference>
<feature type="chain" id="PRO_5001633314" description="DUF4374 domain-containing protein" evidence="1">
    <location>
        <begin position="26"/>
        <end position="413"/>
    </location>
</feature>
<feature type="signal peptide" evidence="1">
    <location>
        <begin position="1"/>
        <end position="25"/>
    </location>
</feature>
<evidence type="ECO:0000313" key="3">
    <source>
        <dbReference type="Proteomes" id="UP000027064"/>
    </source>
</evidence>
<evidence type="ECO:0000256" key="1">
    <source>
        <dbReference type="SAM" id="SignalP"/>
    </source>
</evidence>
<dbReference type="OrthoDB" id="738440at2"/>
<name>A0A066WW51_9FLAO</name>
<evidence type="ECO:0008006" key="4">
    <source>
        <dbReference type="Google" id="ProtNLM"/>
    </source>
</evidence>
<keyword evidence="3" id="KW-1185">Reference proteome</keyword>
<sequence length="413" mass="44329">MKTISKLSLFLAIIASLLVSCEDSASDQNGEVSGETGKTKYVVTVTTGASGVADYLLTADDVSTGSITTAGNGLEQDGTYRYYLTTQNKFFSFLYGQGNPGAVTTYGLTTAGQLTKTSNFQSETVQVFAPVNKDIVMVKVPRSGASISYMYKVDAEKSLLTGTVQHDTRLLVGNKNPDFAERAHFTWATQVGDKVMMPYMKIAGASPDTFGSRHADSTWVAVYSYPELKLEKVIKDNRTSYLGAYFTNGLFQDENGDAYGFSGAIGTLNGVLTSTKPSAIVKIKKGTTEFDQSYFFNVEQASGGHKISSTSYISKGKFLLLMYGNAGTNTGAVKLAVADVYNKTFKWVTGMPATLTNATTRYNITSEDGNSGILGVNTPDGNWIYSINGTTAVATRGMKVEGGTITAIQKLKY</sequence>
<dbReference type="EMBL" id="JNCA01000018">
    <property type="protein sequence ID" value="KDN54850.1"/>
    <property type="molecule type" value="Genomic_DNA"/>
</dbReference>